<evidence type="ECO:0000313" key="1">
    <source>
        <dbReference type="EMBL" id="KAF9620860.1"/>
    </source>
</evidence>
<name>A0A835M6B2_9MAGN</name>
<dbReference type="Gene3D" id="1.10.10.60">
    <property type="entry name" value="Homeodomain-like"/>
    <property type="match status" value="1"/>
</dbReference>
<reference evidence="1 2" key="1">
    <citation type="submission" date="2020-10" db="EMBL/GenBank/DDBJ databases">
        <title>The Coptis chinensis genome and diversification of protoberbering-type alkaloids.</title>
        <authorList>
            <person name="Wang B."/>
            <person name="Shu S."/>
            <person name="Song C."/>
            <person name="Liu Y."/>
        </authorList>
    </citation>
    <scope>NUCLEOTIDE SEQUENCE [LARGE SCALE GENOMIC DNA]</scope>
    <source>
        <strain evidence="1">HL-2020</strain>
        <tissue evidence="1">Leaf</tissue>
    </source>
</reference>
<dbReference type="OrthoDB" id="10056939at2759"/>
<keyword evidence="2" id="KW-1185">Reference proteome</keyword>
<accession>A0A835M6B2</accession>
<protein>
    <submittedName>
        <fullName evidence="1">Uncharacterized protein</fullName>
    </submittedName>
</protein>
<organism evidence="1 2">
    <name type="scientific">Coptis chinensis</name>
    <dbReference type="NCBI Taxonomy" id="261450"/>
    <lineage>
        <taxon>Eukaryota</taxon>
        <taxon>Viridiplantae</taxon>
        <taxon>Streptophyta</taxon>
        <taxon>Embryophyta</taxon>
        <taxon>Tracheophyta</taxon>
        <taxon>Spermatophyta</taxon>
        <taxon>Magnoliopsida</taxon>
        <taxon>Ranunculales</taxon>
        <taxon>Ranunculaceae</taxon>
        <taxon>Coptidoideae</taxon>
        <taxon>Coptis</taxon>
    </lineage>
</organism>
<evidence type="ECO:0000313" key="2">
    <source>
        <dbReference type="Proteomes" id="UP000631114"/>
    </source>
</evidence>
<dbReference type="EMBL" id="JADFTS010000002">
    <property type="protein sequence ID" value="KAF9620860.1"/>
    <property type="molecule type" value="Genomic_DNA"/>
</dbReference>
<dbReference type="AlphaFoldDB" id="A0A835M6B2"/>
<gene>
    <name evidence="1" type="ORF">IFM89_015101</name>
</gene>
<dbReference type="Proteomes" id="UP000631114">
    <property type="component" value="Unassembled WGS sequence"/>
</dbReference>
<sequence length="103" mass="11939">MMFMSRIECQFKALTVSSSNSGHFEAADLNKKFEENVDEFMKKKKKGKLSKKARQKFYDRWSRHHKWPYPSEIAKLAQGLVACLISGWKDSTFLGISTIDVVF</sequence>
<comment type="caution">
    <text evidence="1">The sequence shown here is derived from an EMBL/GenBank/DDBJ whole genome shotgun (WGS) entry which is preliminary data.</text>
</comment>
<proteinExistence type="predicted"/>